<accession>A0AAV0C3F5</accession>
<sequence length="143" mass="15996">MPQTSVHPRFRSKPVCGSGKVTRSAINILGALVQLLFYSTVLEQTDKPNPCEFVDPFYTFETWASQLNDFCNDVVSDKAFFICNSIGGIVGLQAAVLEPGICKGVVVLNISLRMLHVKKQPWYGRRFIRSFQSLLSATMTHPR</sequence>
<gene>
    <name evidence="1" type="ORF">CEPIT_LOCUS1860</name>
</gene>
<dbReference type="SUPFAM" id="SSF53474">
    <property type="entry name" value="alpha/beta-Hydrolases"/>
    <property type="match status" value="1"/>
</dbReference>
<evidence type="ECO:0000313" key="1">
    <source>
        <dbReference type="EMBL" id="CAH9062596.1"/>
    </source>
</evidence>
<protein>
    <submittedName>
        <fullName evidence="1">Uncharacterized protein</fullName>
    </submittedName>
</protein>
<dbReference type="InterPro" id="IPR029058">
    <property type="entry name" value="AB_hydrolase_fold"/>
</dbReference>
<dbReference type="Proteomes" id="UP001152523">
    <property type="component" value="Unassembled WGS sequence"/>
</dbReference>
<reference evidence="1" key="1">
    <citation type="submission" date="2022-07" db="EMBL/GenBank/DDBJ databases">
        <authorList>
            <person name="Macas J."/>
            <person name="Novak P."/>
            <person name="Neumann P."/>
        </authorList>
    </citation>
    <scope>NUCLEOTIDE SEQUENCE</scope>
</reference>
<organism evidence="1 2">
    <name type="scientific">Cuscuta epithymum</name>
    <dbReference type="NCBI Taxonomy" id="186058"/>
    <lineage>
        <taxon>Eukaryota</taxon>
        <taxon>Viridiplantae</taxon>
        <taxon>Streptophyta</taxon>
        <taxon>Embryophyta</taxon>
        <taxon>Tracheophyta</taxon>
        <taxon>Spermatophyta</taxon>
        <taxon>Magnoliopsida</taxon>
        <taxon>eudicotyledons</taxon>
        <taxon>Gunneridae</taxon>
        <taxon>Pentapetalae</taxon>
        <taxon>asterids</taxon>
        <taxon>lamiids</taxon>
        <taxon>Solanales</taxon>
        <taxon>Convolvulaceae</taxon>
        <taxon>Cuscuteae</taxon>
        <taxon>Cuscuta</taxon>
        <taxon>Cuscuta subgen. Cuscuta</taxon>
    </lineage>
</organism>
<dbReference type="Gene3D" id="3.40.50.1820">
    <property type="entry name" value="alpha/beta hydrolase"/>
    <property type="match status" value="1"/>
</dbReference>
<name>A0AAV0C3F5_9ASTE</name>
<proteinExistence type="predicted"/>
<dbReference type="PANTHER" id="PTHR43689:SF53">
    <property type="entry name" value="ALPHA_BETA-HYDROLASES SUPERFAMILY PROTEIN"/>
    <property type="match status" value="1"/>
</dbReference>
<dbReference type="EMBL" id="CAMAPF010000010">
    <property type="protein sequence ID" value="CAH9062596.1"/>
    <property type="molecule type" value="Genomic_DNA"/>
</dbReference>
<evidence type="ECO:0000313" key="2">
    <source>
        <dbReference type="Proteomes" id="UP001152523"/>
    </source>
</evidence>
<keyword evidence="2" id="KW-1185">Reference proteome</keyword>
<dbReference type="AlphaFoldDB" id="A0AAV0C3F5"/>
<comment type="caution">
    <text evidence="1">The sequence shown here is derived from an EMBL/GenBank/DDBJ whole genome shotgun (WGS) entry which is preliminary data.</text>
</comment>
<dbReference type="PANTHER" id="PTHR43689">
    <property type="entry name" value="HYDROLASE"/>
    <property type="match status" value="1"/>
</dbReference>